<evidence type="ECO:0000313" key="13">
    <source>
        <dbReference type="Proteomes" id="UP000683310"/>
    </source>
</evidence>
<accession>A0ABX8CZT5</accession>
<evidence type="ECO:0000259" key="11">
    <source>
        <dbReference type="PROSITE" id="PS50110"/>
    </source>
</evidence>
<organism evidence="12 13">
    <name type="scientific">Nocardia tengchongensis</name>
    <dbReference type="NCBI Taxonomy" id="2055889"/>
    <lineage>
        <taxon>Bacteria</taxon>
        <taxon>Bacillati</taxon>
        <taxon>Actinomycetota</taxon>
        <taxon>Actinomycetes</taxon>
        <taxon>Mycobacteriales</taxon>
        <taxon>Nocardiaceae</taxon>
        <taxon>Nocardia</taxon>
    </lineage>
</organism>
<feature type="domain" description="Response regulatory" evidence="11">
    <location>
        <begin position="17"/>
        <end position="138"/>
    </location>
</feature>
<evidence type="ECO:0000256" key="9">
    <source>
        <dbReference type="PIRNR" id="PIRNR006171"/>
    </source>
</evidence>
<dbReference type="SMART" id="SM00448">
    <property type="entry name" value="REC"/>
    <property type="match status" value="1"/>
</dbReference>
<keyword evidence="6 9" id="KW-0238">DNA-binding</keyword>
<dbReference type="RefSeq" id="WP_213559720.1">
    <property type="nucleotide sequence ID" value="NZ_JBHZDI010000242.1"/>
</dbReference>
<evidence type="ECO:0000256" key="4">
    <source>
        <dbReference type="ARBA" id="ARBA00023012"/>
    </source>
</evidence>
<dbReference type="InterPro" id="IPR051271">
    <property type="entry name" value="2C-system_Tx_regulators"/>
</dbReference>
<sequence length="244" mass="26482">MKTTPGTVHSTTSATVRVLIVEDEPKIAAAHRSYLERLDGFDVVAVAHTGREALTIAKRSQSSGVPVDLVLMDIGLPDMSGLAVAAALAVLRPRPDVIAVTSARDLALVRAAVAHGVVLYLLKPFTFAAFREKLERYVEYRAALPAGETAISQHDIDRAFGVLRTPDQRPTSPKGIAPQTMDEVSRAVRGAPDGLSAGETGRAVGVSRVTAWRYLERMAEDGVVERRTDYGRTGRPQVRYVWLR</sequence>
<evidence type="ECO:0000256" key="10">
    <source>
        <dbReference type="PROSITE-ProRule" id="PRU00169"/>
    </source>
</evidence>
<evidence type="ECO:0000256" key="3">
    <source>
        <dbReference type="ARBA" id="ARBA00022553"/>
    </source>
</evidence>
<dbReference type="PIRSF" id="PIRSF006171">
    <property type="entry name" value="RR_citrat_malat"/>
    <property type="match status" value="1"/>
</dbReference>
<evidence type="ECO:0000256" key="5">
    <source>
        <dbReference type="ARBA" id="ARBA00023015"/>
    </source>
</evidence>
<gene>
    <name evidence="12" type="ORF">KHQ06_12845</name>
</gene>
<keyword evidence="3 10" id="KW-0597">Phosphoprotein</keyword>
<dbReference type="InterPro" id="IPR024187">
    <property type="entry name" value="Sig_transdc_resp-reg_cit/mal"/>
</dbReference>
<evidence type="ECO:0000256" key="2">
    <source>
        <dbReference type="ARBA" id="ARBA00022490"/>
    </source>
</evidence>
<dbReference type="SUPFAM" id="SSF52172">
    <property type="entry name" value="CheY-like"/>
    <property type="match status" value="1"/>
</dbReference>
<dbReference type="InterPro" id="IPR011006">
    <property type="entry name" value="CheY-like_superfamily"/>
</dbReference>
<evidence type="ECO:0000256" key="7">
    <source>
        <dbReference type="ARBA" id="ARBA00023159"/>
    </source>
</evidence>
<dbReference type="SUPFAM" id="SSF46785">
    <property type="entry name" value="Winged helix' DNA-binding domain"/>
    <property type="match status" value="1"/>
</dbReference>
<keyword evidence="5 9" id="KW-0805">Transcription regulation</keyword>
<dbReference type="Proteomes" id="UP000683310">
    <property type="component" value="Chromosome"/>
</dbReference>
<dbReference type="InterPro" id="IPR036388">
    <property type="entry name" value="WH-like_DNA-bd_sf"/>
</dbReference>
<keyword evidence="8 9" id="KW-0804">Transcription</keyword>
<dbReference type="Pfam" id="PF00072">
    <property type="entry name" value="Response_reg"/>
    <property type="match status" value="1"/>
</dbReference>
<keyword evidence="13" id="KW-1185">Reference proteome</keyword>
<dbReference type="PROSITE" id="PS50110">
    <property type="entry name" value="RESPONSE_REGULATORY"/>
    <property type="match status" value="1"/>
</dbReference>
<dbReference type="InterPro" id="IPR001789">
    <property type="entry name" value="Sig_transdc_resp-reg_receiver"/>
</dbReference>
<evidence type="ECO:0000256" key="1">
    <source>
        <dbReference type="ARBA" id="ARBA00004496"/>
    </source>
</evidence>
<dbReference type="InterPro" id="IPR036390">
    <property type="entry name" value="WH_DNA-bd_sf"/>
</dbReference>
<dbReference type="PANTHER" id="PTHR45526:SF1">
    <property type="entry name" value="TRANSCRIPTIONAL REGULATORY PROTEIN DCUR-RELATED"/>
    <property type="match status" value="1"/>
</dbReference>
<keyword evidence="7 9" id="KW-0010">Activator</keyword>
<keyword evidence="2 9" id="KW-0963">Cytoplasm</keyword>
<feature type="modified residue" description="4-aspartylphosphate" evidence="10">
    <location>
        <position position="73"/>
    </location>
</feature>
<evidence type="ECO:0000256" key="6">
    <source>
        <dbReference type="ARBA" id="ARBA00023125"/>
    </source>
</evidence>
<proteinExistence type="predicted"/>
<protein>
    <recommendedName>
        <fullName evidence="9">Transcriptional regulatory protein</fullName>
    </recommendedName>
</protein>
<comment type="subcellular location">
    <subcellularLocation>
        <location evidence="1 9">Cytoplasm</location>
    </subcellularLocation>
</comment>
<dbReference type="Gene3D" id="3.40.50.2300">
    <property type="match status" value="1"/>
</dbReference>
<dbReference type="PANTHER" id="PTHR45526">
    <property type="entry name" value="TRANSCRIPTIONAL REGULATORY PROTEIN DPIA"/>
    <property type="match status" value="1"/>
</dbReference>
<evidence type="ECO:0000256" key="8">
    <source>
        <dbReference type="ARBA" id="ARBA00023163"/>
    </source>
</evidence>
<evidence type="ECO:0000313" key="12">
    <source>
        <dbReference type="EMBL" id="QVI23650.1"/>
    </source>
</evidence>
<dbReference type="EMBL" id="CP074371">
    <property type="protein sequence ID" value="QVI23650.1"/>
    <property type="molecule type" value="Genomic_DNA"/>
</dbReference>
<dbReference type="Gene3D" id="1.10.10.10">
    <property type="entry name" value="Winged helix-like DNA-binding domain superfamily/Winged helix DNA-binding domain"/>
    <property type="match status" value="1"/>
</dbReference>
<reference evidence="12 13" key="1">
    <citation type="submission" date="2021-04" db="EMBL/GenBank/DDBJ databases">
        <title>Nocardia tengchongensis.</title>
        <authorList>
            <person name="Zhuang k."/>
            <person name="Ran Y."/>
            <person name="Li W."/>
        </authorList>
    </citation>
    <scope>NUCLEOTIDE SEQUENCE [LARGE SCALE GENOMIC DNA]</scope>
    <source>
        <strain evidence="12 13">CFH S0057</strain>
    </source>
</reference>
<name>A0ABX8CZT5_9NOCA</name>
<keyword evidence="4 9" id="KW-0902">Two-component regulatory system</keyword>